<keyword evidence="4" id="KW-1185">Reference proteome</keyword>
<dbReference type="Pfam" id="PF13690">
    <property type="entry name" value="CheX"/>
    <property type="match status" value="1"/>
</dbReference>
<dbReference type="Gene3D" id="3.40.1550.10">
    <property type="entry name" value="CheC-like"/>
    <property type="match status" value="1"/>
</dbReference>
<dbReference type="SUPFAM" id="SSF103039">
    <property type="entry name" value="CheC-like"/>
    <property type="match status" value="1"/>
</dbReference>
<evidence type="ECO:0000313" key="4">
    <source>
        <dbReference type="Proteomes" id="UP001231109"/>
    </source>
</evidence>
<dbReference type="PANTHER" id="PTHR39452:SF1">
    <property type="entry name" value="CHEY-P PHOSPHATASE CHEX"/>
    <property type="match status" value="1"/>
</dbReference>
<sequence>MSKNADAGLKPDQIFTPLLNTSLAHLLAKGHAFTPFESVSVIEPIRDVSSMISLTGPVSVMLLLNFDYAMAWRLMQEEVRELGMTENDETLEAVLGEITNIIGGNATTSLAFAGQTVHLSLPLIFRSAKIRPGLNEVLIQRSSLEHELGKLDVYCVTPAIPDAIETDYGLIAK</sequence>
<gene>
    <name evidence="3" type="ORF">ORJ04_20155</name>
</gene>
<dbReference type="RefSeq" id="WP_305977415.1">
    <property type="nucleotide sequence ID" value="NZ_JAPJDZ010000121.1"/>
</dbReference>
<evidence type="ECO:0000259" key="2">
    <source>
        <dbReference type="Pfam" id="PF13690"/>
    </source>
</evidence>
<dbReference type="InterPro" id="IPR028976">
    <property type="entry name" value="CheC-like_sf"/>
</dbReference>
<evidence type="ECO:0000313" key="3">
    <source>
        <dbReference type="EMBL" id="MDP5138266.1"/>
    </source>
</evidence>
<dbReference type="PANTHER" id="PTHR39452">
    <property type="entry name" value="CHEY-P PHOSPHATASE CHEX"/>
    <property type="match status" value="1"/>
</dbReference>
<name>A0ABT9I4D6_9GAMM</name>
<dbReference type="InterPro" id="IPR028051">
    <property type="entry name" value="CheX-like_dom"/>
</dbReference>
<comment type="caution">
    <text evidence="3">The sequence shown here is derived from an EMBL/GenBank/DDBJ whole genome shotgun (WGS) entry which is preliminary data.</text>
</comment>
<dbReference type="InterPro" id="IPR038756">
    <property type="entry name" value="CheX-like"/>
</dbReference>
<keyword evidence="1" id="KW-0145">Chemotaxis</keyword>
<dbReference type="Proteomes" id="UP001231109">
    <property type="component" value="Unassembled WGS sequence"/>
</dbReference>
<protein>
    <submittedName>
        <fullName evidence="3">Chemotaxis protein CheX</fullName>
    </submittedName>
</protein>
<evidence type="ECO:0000256" key="1">
    <source>
        <dbReference type="ARBA" id="ARBA00022500"/>
    </source>
</evidence>
<accession>A0ABT9I4D6</accession>
<dbReference type="EMBL" id="JAPJDZ010000121">
    <property type="protein sequence ID" value="MDP5138266.1"/>
    <property type="molecule type" value="Genomic_DNA"/>
</dbReference>
<organism evidence="3 4">
    <name type="scientific">Rheinheimera baltica</name>
    <dbReference type="NCBI Taxonomy" id="67576"/>
    <lineage>
        <taxon>Bacteria</taxon>
        <taxon>Pseudomonadati</taxon>
        <taxon>Pseudomonadota</taxon>
        <taxon>Gammaproteobacteria</taxon>
        <taxon>Chromatiales</taxon>
        <taxon>Chromatiaceae</taxon>
        <taxon>Rheinheimera</taxon>
    </lineage>
</organism>
<feature type="domain" description="Chemotaxis phosphatase CheX-like" evidence="2">
    <location>
        <begin position="48"/>
        <end position="129"/>
    </location>
</feature>
<reference evidence="3 4" key="1">
    <citation type="submission" date="2022-11" db="EMBL/GenBank/DDBJ databases">
        <title>Viruses from the air-sea interface of a natural surface slick.</title>
        <authorList>
            <person name="Rahlff J."/>
            <person name="Holmfeldt K."/>
        </authorList>
    </citation>
    <scope>NUCLEOTIDE SEQUENCE [LARGE SCALE GENOMIC DNA]</scope>
    <source>
        <strain evidence="3 4">SMS4</strain>
    </source>
</reference>
<proteinExistence type="predicted"/>